<dbReference type="PANTHER" id="PTHR10371">
    <property type="entry name" value="NADH DEHYDROGENASE UBIQUINONE FLAVOPROTEIN 2, MITOCHONDRIAL"/>
    <property type="match status" value="1"/>
</dbReference>
<dbReference type="PIRSF" id="PIRSF000216">
    <property type="entry name" value="NADH_DH_24kDa"/>
    <property type="match status" value="1"/>
</dbReference>
<comment type="similarity">
    <text evidence="1">Belongs to the complex I 24 kDa subunit family.</text>
</comment>
<evidence type="ECO:0000256" key="5">
    <source>
        <dbReference type="ARBA" id="ARBA00023004"/>
    </source>
</evidence>
<evidence type="ECO:0000313" key="15">
    <source>
        <dbReference type="Proteomes" id="UP000503004"/>
    </source>
</evidence>
<evidence type="ECO:0000256" key="6">
    <source>
        <dbReference type="ARBA" id="ARBA00023014"/>
    </source>
</evidence>
<dbReference type="InterPro" id="IPR002023">
    <property type="entry name" value="NuoE-like"/>
</dbReference>
<comment type="catalytic activity">
    <reaction evidence="11">
        <text>a quinone + NADH + 5 H(+)(in) = a quinol + NAD(+) + 4 H(+)(out)</text>
        <dbReference type="Rhea" id="RHEA:57888"/>
        <dbReference type="ChEBI" id="CHEBI:15378"/>
        <dbReference type="ChEBI" id="CHEBI:24646"/>
        <dbReference type="ChEBI" id="CHEBI:57540"/>
        <dbReference type="ChEBI" id="CHEBI:57945"/>
        <dbReference type="ChEBI" id="CHEBI:132124"/>
    </reaction>
</comment>
<dbReference type="InterPro" id="IPR001387">
    <property type="entry name" value="Cro/C1-type_HTH"/>
</dbReference>
<dbReference type="Proteomes" id="UP000503004">
    <property type="component" value="Chromosome"/>
</dbReference>
<keyword evidence="4 12" id="KW-0479">Metal-binding</keyword>
<evidence type="ECO:0000256" key="10">
    <source>
        <dbReference type="ARBA" id="ARBA00034078"/>
    </source>
</evidence>
<feature type="binding site" evidence="12">
    <location>
        <position position="122"/>
    </location>
    <ligand>
        <name>[2Fe-2S] cluster</name>
        <dbReference type="ChEBI" id="CHEBI:190135"/>
    </ligand>
</feature>
<dbReference type="KEGG" id="metu:GNH96_10915"/>
<name>A0A858Q9N2_9GAMM</name>
<dbReference type="NCBIfam" id="TIGR01958">
    <property type="entry name" value="nuoE_fam"/>
    <property type="match status" value="1"/>
</dbReference>
<feature type="binding site" evidence="12">
    <location>
        <position position="81"/>
    </location>
    <ligand>
        <name>[2Fe-2S] cluster</name>
        <dbReference type="ChEBI" id="CHEBI:190135"/>
    </ligand>
</feature>
<dbReference type="FunFam" id="1.10.10.1590:FF:000001">
    <property type="entry name" value="NADH-quinone oxidoreductase subunit E"/>
    <property type="match status" value="1"/>
</dbReference>
<dbReference type="SUPFAM" id="SSF52833">
    <property type="entry name" value="Thioredoxin-like"/>
    <property type="match status" value="1"/>
</dbReference>
<dbReference type="GO" id="GO:0051537">
    <property type="term" value="F:2 iron, 2 sulfur cluster binding"/>
    <property type="evidence" value="ECO:0007669"/>
    <property type="project" value="UniProtKB-KW"/>
</dbReference>
<keyword evidence="3 12" id="KW-0001">2Fe-2S</keyword>
<organism evidence="14 15">
    <name type="scientific">Methylococcus geothermalis</name>
    <dbReference type="NCBI Taxonomy" id="2681310"/>
    <lineage>
        <taxon>Bacteria</taxon>
        <taxon>Pseudomonadati</taxon>
        <taxon>Pseudomonadota</taxon>
        <taxon>Gammaproteobacteria</taxon>
        <taxon>Methylococcales</taxon>
        <taxon>Methylococcaceae</taxon>
        <taxon>Methylococcus</taxon>
    </lineage>
</organism>
<evidence type="ECO:0000256" key="1">
    <source>
        <dbReference type="ARBA" id="ARBA00010643"/>
    </source>
</evidence>
<protein>
    <recommendedName>
        <fullName evidence="2">NADH-quinone oxidoreductase subunit E</fullName>
    </recommendedName>
    <alternativeName>
        <fullName evidence="8">NADH dehydrogenase I subunit E</fullName>
    </alternativeName>
    <alternativeName>
        <fullName evidence="9">NDH-1 subunit E</fullName>
    </alternativeName>
</protein>
<gene>
    <name evidence="14" type="primary">nuoE</name>
    <name evidence="14" type="ORF">GNH96_10915</name>
</gene>
<dbReference type="GO" id="GO:0046872">
    <property type="term" value="F:metal ion binding"/>
    <property type="evidence" value="ECO:0007669"/>
    <property type="project" value="UniProtKB-KW"/>
</dbReference>
<keyword evidence="5 12" id="KW-0408">Iron</keyword>
<dbReference type="AlphaFoldDB" id="A0A858Q9N2"/>
<dbReference type="PROSITE" id="PS50943">
    <property type="entry name" value="HTH_CROC1"/>
    <property type="match status" value="1"/>
</dbReference>
<feature type="binding site" evidence="12">
    <location>
        <position position="86"/>
    </location>
    <ligand>
        <name>[2Fe-2S] cluster</name>
        <dbReference type="ChEBI" id="CHEBI:190135"/>
    </ligand>
</feature>
<keyword evidence="14" id="KW-0560">Oxidoreductase</keyword>
<dbReference type="EMBL" id="CP046565">
    <property type="protein sequence ID" value="QJD30434.1"/>
    <property type="molecule type" value="Genomic_DNA"/>
</dbReference>
<reference evidence="15" key="1">
    <citation type="submission" date="2019-12" db="EMBL/GenBank/DDBJ databases">
        <authorList>
            <person name="Awala S.I."/>
            <person name="Rhee S.K."/>
        </authorList>
    </citation>
    <scope>NUCLEOTIDE SEQUENCE [LARGE SCALE GENOMIC DNA]</scope>
    <source>
        <strain evidence="15">IM1</strain>
    </source>
</reference>
<keyword evidence="6 12" id="KW-0411">Iron-sulfur</keyword>
<dbReference type="FunFam" id="3.40.30.10:FF:000015">
    <property type="entry name" value="NADH-quinone oxidoreductase subunit E"/>
    <property type="match status" value="1"/>
</dbReference>
<evidence type="ECO:0000256" key="4">
    <source>
        <dbReference type="ARBA" id="ARBA00022723"/>
    </source>
</evidence>
<sequence length="157" mass="16977">MILNPDEIQAIRQEAGHFPHPSAAAIEALNIAQQGHGWISDELLKEIADVLGMSPAELDSVATFYNLIYRRPVGKRVIHYCNSVSCWMLGAEDNRRHLSEKLGIGLGETTGDGEYTLLPIVCLGACDKAPVLMIGDETHFNVDPAKLDAILGDTGAP</sequence>
<feature type="domain" description="HTH cro/C1-type" evidence="13">
    <location>
        <begin position="39"/>
        <end position="58"/>
    </location>
</feature>
<dbReference type="CDD" id="cd03064">
    <property type="entry name" value="TRX_Fd_NuoE"/>
    <property type="match status" value="1"/>
</dbReference>
<evidence type="ECO:0000256" key="12">
    <source>
        <dbReference type="PIRSR" id="PIRSR000216-1"/>
    </source>
</evidence>
<evidence type="ECO:0000256" key="8">
    <source>
        <dbReference type="ARBA" id="ARBA00031580"/>
    </source>
</evidence>
<proteinExistence type="inferred from homology"/>
<evidence type="ECO:0000256" key="2">
    <source>
        <dbReference type="ARBA" id="ARBA00019898"/>
    </source>
</evidence>
<comment type="cofactor">
    <cofactor evidence="12">
        <name>[2Fe-2S] cluster</name>
        <dbReference type="ChEBI" id="CHEBI:190135"/>
    </cofactor>
    <text evidence="12">Binds 1 [2Fe-2S] cluster.</text>
</comment>
<dbReference type="InterPro" id="IPR041921">
    <property type="entry name" value="NuoE_N"/>
</dbReference>
<keyword evidence="15" id="KW-1185">Reference proteome</keyword>
<dbReference type="InterPro" id="IPR042128">
    <property type="entry name" value="NuoE_dom"/>
</dbReference>
<evidence type="ECO:0000256" key="9">
    <source>
        <dbReference type="ARBA" id="ARBA00032788"/>
    </source>
</evidence>
<comment type="subunit">
    <text evidence="7">Composed of 13 different subunits. Subunits NuoCD, E, F, and G constitute the peripheral sector of the complex.</text>
</comment>
<comment type="cofactor">
    <cofactor evidence="10">
        <name>[2Fe-2S] cluster</name>
        <dbReference type="ChEBI" id="CHEBI:190135"/>
    </cofactor>
</comment>
<evidence type="ECO:0000313" key="14">
    <source>
        <dbReference type="EMBL" id="QJD30434.1"/>
    </source>
</evidence>
<dbReference type="GO" id="GO:0003954">
    <property type="term" value="F:NADH dehydrogenase activity"/>
    <property type="evidence" value="ECO:0007669"/>
    <property type="project" value="TreeGrafter"/>
</dbReference>
<dbReference type="RefSeq" id="WP_169603710.1">
    <property type="nucleotide sequence ID" value="NZ_CP046565.1"/>
</dbReference>
<dbReference type="Pfam" id="PF01257">
    <property type="entry name" value="2Fe-2S_thioredx"/>
    <property type="match status" value="1"/>
</dbReference>
<feature type="binding site" evidence="12">
    <location>
        <position position="126"/>
    </location>
    <ligand>
        <name>[2Fe-2S] cluster</name>
        <dbReference type="ChEBI" id="CHEBI:190135"/>
    </ligand>
</feature>
<evidence type="ECO:0000259" key="13">
    <source>
        <dbReference type="PROSITE" id="PS50943"/>
    </source>
</evidence>
<accession>A0A858Q9N2</accession>
<dbReference type="InterPro" id="IPR036249">
    <property type="entry name" value="Thioredoxin-like_sf"/>
</dbReference>
<dbReference type="Gene3D" id="1.10.10.1590">
    <property type="entry name" value="NADH-quinone oxidoreductase subunit E"/>
    <property type="match status" value="1"/>
</dbReference>
<evidence type="ECO:0000256" key="11">
    <source>
        <dbReference type="ARBA" id="ARBA00047712"/>
    </source>
</evidence>
<dbReference type="Gene3D" id="3.40.30.10">
    <property type="entry name" value="Glutaredoxin"/>
    <property type="match status" value="1"/>
</dbReference>
<evidence type="ECO:0000256" key="3">
    <source>
        <dbReference type="ARBA" id="ARBA00022714"/>
    </source>
</evidence>
<evidence type="ECO:0000256" key="7">
    <source>
        <dbReference type="ARBA" id="ARBA00026021"/>
    </source>
</evidence>
<dbReference type="PANTHER" id="PTHR10371:SF3">
    <property type="entry name" value="NADH DEHYDROGENASE [UBIQUINONE] FLAVOPROTEIN 2, MITOCHONDRIAL"/>
    <property type="match status" value="1"/>
</dbReference>
<dbReference type="NCBIfam" id="NF005722">
    <property type="entry name" value="PRK07539.1-2"/>
    <property type="match status" value="1"/>
</dbReference>